<dbReference type="Proteomes" id="UP001627154">
    <property type="component" value="Unassembled WGS sequence"/>
</dbReference>
<feature type="compositionally biased region" description="Polar residues" evidence="7">
    <location>
        <begin position="178"/>
        <end position="193"/>
    </location>
</feature>
<evidence type="ECO:0000256" key="3">
    <source>
        <dbReference type="ARBA" id="ARBA00022771"/>
    </source>
</evidence>
<dbReference type="AlphaFoldDB" id="A0ABD2XGW7"/>
<dbReference type="Pfam" id="PF13913">
    <property type="entry name" value="zf-C2HC_2"/>
    <property type="match status" value="2"/>
</dbReference>
<feature type="compositionally biased region" description="Basic and acidic residues" evidence="7">
    <location>
        <begin position="578"/>
        <end position="588"/>
    </location>
</feature>
<evidence type="ECO:0000313" key="10">
    <source>
        <dbReference type="Proteomes" id="UP001627154"/>
    </source>
</evidence>
<feature type="region of interest" description="Disordered" evidence="7">
    <location>
        <begin position="821"/>
        <end position="932"/>
    </location>
</feature>
<evidence type="ECO:0000256" key="1">
    <source>
        <dbReference type="ARBA" id="ARBA00010843"/>
    </source>
</evidence>
<feature type="compositionally biased region" description="Polar residues" evidence="7">
    <location>
        <begin position="687"/>
        <end position="699"/>
    </location>
</feature>
<gene>
    <name evidence="9" type="ORF">TKK_003274</name>
</gene>
<feature type="compositionally biased region" description="Low complexity" evidence="7">
    <location>
        <begin position="128"/>
        <end position="146"/>
    </location>
</feature>
<sequence>MTKMPSVADAMDSRHDGYAMVKNRISSSTKTSFAEIERVARFQQKQLQEKEHKLLQLYDQQQQRAHQVAQRGSAGSNGSSNGTSATNSLNKQRMFEDNNRRQANAKGIDKSYPLEPLSNGSKKQMTNGKSGSSKIASSSSSNGTSSCRRGTLNGTSTVNNKRTMTTKTTGSTNGRSSVTVQQQRETTSYSTSRAIYRESVSQGEKKQNGTDQEQSSCNRRQSNGHNHYEINIDDVIDNEAMQRNRMLAKFNQSDIEKRRRRYSEEPNLLVEVRDGDAKLNGSNGDVATPTAPSKANVRRKIPRQSSLMKTTKSSALKMKKPLRTRSVAAADSPHDCHRRHRRRRADDNIGNVAETTRNHSCCEEKIRCSLDGDWCELKSTSLIHDILRRQSCKSAADEAEGKVRTIVGKIEYERSRSVSPIPPDQVASGRGANKSASASAIPRPVVAGRRTSFEMKRLMFEQIQAEISRRDSLEAAAVRLLDQTLSSSPVAVQEARPIQPEDRSTARICANDERENVRGFEKYTSAWLFKSRRDEAGGPAAVVHHRAPSKSPPPPAPRKTGCNGGSAARRSLSCSKIFEPRDSIELTRGRSPPTACARLRHRHRRSPSPSPPNHCHCDSPKEDPTVPKQQQQQKQQPQSQSSPSVKSRVAELKVLFSGEGVPKLSNLPTISVSTPTSATTKNDESPSWRSKTRSTTSPAKSVDAADEGRLLSPTAASASRSSLDSATDETTDEKQSPSVQPAPRTSSLSSNSSIATNKSHGSAASAKAAAAAAASTASSRSTPTPAARTSPGGVKTSAQSEGSLNTCKICKRRFASDRIGLHEKICSKSATKKRKTFDTQTQRIKGTELEDYAPKLTTQSSNNSKSKLQSKSQPQAPPKVESQKSNWRRKHEDFINAIRSAKQMQAHLAAGGKLSDLPPPPASDTSDYKQCPHCSRRFSPGAAERHIPKCETMQHNKPKVQPRTRSKII</sequence>
<accession>A0ABD2XGW7</accession>
<feature type="region of interest" description="Disordered" evidence="7">
    <location>
        <begin position="279"/>
        <end position="301"/>
    </location>
</feature>
<keyword evidence="4" id="KW-0862">Zinc</keyword>
<dbReference type="InterPro" id="IPR026104">
    <property type="entry name" value="ZNF_C2HC_dom_1C"/>
</dbReference>
<evidence type="ECO:0000313" key="9">
    <source>
        <dbReference type="EMBL" id="KAL3404315.1"/>
    </source>
</evidence>
<evidence type="ECO:0000259" key="8">
    <source>
        <dbReference type="PROSITE" id="PS52027"/>
    </source>
</evidence>
<feature type="compositionally biased region" description="Low complexity" evidence="7">
    <location>
        <begin position="855"/>
        <end position="872"/>
    </location>
</feature>
<protein>
    <recommendedName>
        <fullName evidence="8">C2HC/C3H-type domain-containing protein</fullName>
    </recommendedName>
</protein>
<feature type="compositionally biased region" description="Polar residues" evidence="7">
    <location>
        <begin position="666"/>
        <end position="680"/>
    </location>
</feature>
<feature type="domain" description="C2HC/C3H-type" evidence="8">
    <location>
        <begin position="927"/>
        <end position="956"/>
    </location>
</feature>
<feature type="region of interest" description="Disordered" evidence="7">
    <location>
        <begin position="417"/>
        <end position="437"/>
    </location>
</feature>
<dbReference type="PANTHER" id="PTHR14649:SF1">
    <property type="entry name" value="ZINC FINGER C2HC DOMAIN-CONTAINING PROTEIN 1C"/>
    <property type="match status" value="1"/>
</dbReference>
<evidence type="ECO:0000256" key="4">
    <source>
        <dbReference type="ARBA" id="ARBA00022833"/>
    </source>
</evidence>
<dbReference type="GO" id="GO:0008270">
    <property type="term" value="F:zinc ion binding"/>
    <property type="evidence" value="ECO:0007669"/>
    <property type="project" value="UniProtKB-KW"/>
</dbReference>
<dbReference type="PROSITE" id="PS52027">
    <property type="entry name" value="ZF_C2HC_C3H"/>
    <property type="match status" value="2"/>
</dbReference>
<dbReference type="Gene3D" id="3.30.160.60">
    <property type="entry name" value="Classic Zinc Finger"/>
    <property type="match status" value="1"/>
</dbReference>
<feature type="region of interest" description="Disordered" evidence="7">
    <location>
        <begin position="60"/>
        <end position="231"/>
    </location>
</feature>
<evidence type="ECO:0000256" key="5">
    <source>
        <dbReference type="ARBA" id="ARBA00023054"/>
    </source>
</evidence>
<keyword evidence="2" id="KW-0479">Metal-binding</keyword>
<feature type="compositionally biased region" description="Low complexity" evidence="7">
    <location>
        <begin position="626"/>
        <end position="647"/>
    </location>
</feature>
<feature type="compositionally biased region" description="Polar residues" evidence="7">
    <location>
        <begin position="118"/>
        <end position="127"/>
    </location>
</feature>
<keyword evidence="3 6" id="KW-0863">Zinc-finger</keyword>
<dbReference type="EMBL" id="JBJJXI010000026">
    <property type="protein sequence ID" value="KAL3404315.1"/>
    <property type="molecule type" value="Genomic_DNA"/>
</dbReference>
<reference evidence="9 10" key="1">
    <citation type="journal article" date="2024" name="bioRxiv">
        <title>A reference genome for Trichogramma kaykai: A tiny desert-dwelling parasitoid wasp with competing sex-ratio distorters.</title>
        <authorList>
            <person name="Culotta J."/>
            <person name="Lindsey A.R."/>
        </authorList>
    </citation>
    <scope>NUCLEOTIDE SEQUENCE [LARGE SCALE GENOMIC DNA]</scope>
    <source>
        <strain evidence="9 10">KSX58</strain>
    </source>
</reference>
<evidence type="ECO:0000256" key="2">
    <source>
        <dbReference type="ARBA" id="ARBA00022723"/>
    </source>
</evidence>
<feature type="compositionally biased region" description="Polar residues" evidence="7">
    <location>
        <begin position="736"/>
        <end position="745"/>
    </location>
</feature>
<feature type="compositionally biased region" description="Basic and acidic residues" evidence="7">
    <location>
        <begin position="615"/>
        <end position="625"/>
    </location>
</feature>
<comment type="caution">
    <text evidence="9">The sequence shown here is derived from an EMBL/GenBank/DDBJ whole genome shotgun (WGS) entry which is preliminary data.</text>
</comment>
<name>A0ABD2XGW7_9HYME</name>
<organism evidence="9 10">
    <name type="scientific">Trichogramma kaykai</name>
    <dbReference type="NCBI Taxonomy" id="54128"/>
    <lineage>
        <taxon>Eukaryota</taxon>
        <taxon>Metazoa</taxon>
        <taxon>Ecdysozoa</taxon>
        <taxon>Arthropoda</taxon>
        <taxon>Hexapoda</taxon>
        <taxon>Insecta</taxon>
        <taxon>Pterygota</taxon>
        <taxon>Neoptera</taxon>
        <taxon>Endopterygota</taxon>
        <taxon>Hymenoptera</taxon>
        <taxon>Apocrita</taxon>
        <taxon>Proctotrupomorpha</taxon>
        <taxon>Chalcidoidea</taxon>
        <taxon>Trichogrammatidae</taxon>
        <taxon>Trichogramma</taxon>
    </lineage>
</organism>
<keyword evidence="10" id="KW-1185">Reference proteome</keyword>
<dbReference type="InterPro" id="IPR049899">
    <property type="entry name" value="Znf_C2HC_C3H"/>
</dbReference>
<comment type="similarity">
    <text evidence="1">Belongs to the ZC2HC1 family.</text>
</comment>
<feature type="compositionally biased region" description="Low complexity" evidence="7">
    <location>
        <begin position="157"/>
        <end position="177"/>
    </location>
</feature>
<dbReference type="PANTHER" id="PTHR14649">
    <property type="entry name" value="ZINC FINGER C2HC DOMAIN-CONTAINING PROTEIN 1C"/>
    <property type="match status" value="1"/>
</dbReference>
<feature type="region of interest" description="Disordered" evidence="7">
    <location>
        <begin position="538"/>
        <end position="803"/>
    </location>
</feature>
<feature type="compositionally biased region" description="Low complexity" evidence="7">
    <location>
        <begin position="762"/>
        <end position="791"/>
    </location>
</feature>
<feature type="compositionally biased region" description="Polar residues" evidence="7">
    <location>
        <begin position="280"/>
        <end position="293"/>
    </location>
</feature>
<keyword evidence="5" id="KW-0175">Coiled coil</keyword>
<feature type="domain" description="C2HC/C3H-type" evidence="8">
    <location>
        <begin position="803"/>
        <end position="832"/>
    </location>
</feature>
<feature type="compositionally biased region" description="Polar residues" evidence="7">
    <location>
        <begin position="209"/>
        <end position="225"/>
    </location>
</feature>
<evidence type="ECO:0000256" key="7">
    <source>
        <dbReference type="SAM" id="MobiDB-lite"/>
    </source>
</evidence>
<feature type="compositionally biased region" description="Low complexity" evidence="7">
    <location>
        <begin position="715"/>
        <end position="725"/>
    </location>
</feature>
<proteinExistence type="inferred from homology"/>
<evidence type="ECO:0000256" key="6">
    <source>
        <dbReference type="PROSITE-ProRule" id="PRU01371"/>
    </source>
</evidence>
<feature type="compositionally biased region" description="Low complexity" evidence="7">
    <location>
        <begin position="60"/>
        <end position="88"/>
    </location>
</feature>